<evidence type="ECO:0008006" key="3">
    <source>
        <dbReference type="Google" id="ProtNLM"/>
    </source>
</evidence>
<sequence length="105" mass="11425">MYFRVGNDTAGKASWWLYSSNGEMVAWAGESFYSLAGAQRAARAFKAGALTARYEIWADAAGKYRWRAWRGSDKVAASGEAFASKYNAERAAENVRLNAGRATGA</sequence>
<dbReference type="RefSeq" id="WP_285630998.1">
    <property type="nucleotide sequence ID" value="NZ_BAAAUK010000003.1"/>
</dbReference>
<dbReference type="SUPFAM" id="SSF160113">
    <property type="entry name" value="YegP-like"/>
    <property type="match status" value="2"/>
</dbReference>
<protein>
    <recommendedName>
        <fullName evidence="3">DUF1508 domain-containing protein</fullName>
    </recommendedName>
</protein>
<accession>A0ABQ5NDU9</accession>
<keyword evidence="2" id="KW-1185">Reference proteome</keyword>
<reference evidence="1" key="1">
    <citation type="submission" date="2022-08" db="EMBL/GenBank/DDBJ databases">
        <title>Draft genome sequence of Microbacterium arabinogalactanolyticum JCM 9171.</title>
        <authorList>
            <person name="Fujita K."/>
            <person name="Ishiwata A."/>
            <person name="Fushinobu S."/>
        </authorList>
    </citation>
    <scope>NUCLEOTIDE SEQUENCE</scope>
    <source>
        <strain evidence="1">JCM 9171</strain>
    </source>
</reference>
<comment type="caution">
    <text evidence="1">The sequence shown here is derived from an EMBL/GenBank/DDBJ whole genome shotgun (WGS) entry which is preliminary data.</text>
</comment>
<dbReference type="Gene3D" id="3.30.160.160">
    <property type="entry name" value="YegP-like"/>
    <property type="match status" value="2"/>
</dbReference>
<gene>
    <name evidence="1" type="ORF">MIAR_05620</name>
</gene>
<evidence type="ECO:0000313" key="1">
    <source>
        <dbReference type="EMBL" id="GLC83974.1"/>
    </source>
</evidence>
<name>A0ABQ5NDU9_9MICO</name>
<dbReference type="EMBL" id="BRZC01000003">
    <property type="protein sequence ID" value="GLC83974.1"/>
    <property type="molecule type" value="Genomic_DNA"/>
</dbReference>
<organism evidence="1 2">
    <name type="scientific">Microbacterium arabinogalactanolyticum</name>
    <dbReference type="NCBI Taxonomy" id="69365"/>
    <lineage>
        <taxon>Bacteria</taxon>
        <taxon>Bacillati</taxon>
        <taxon>Actinomycetota</taxon>
        <taxon>Actinomycetes</taxon>
        <taxon>Micrococcales</taxon>
        <taxon>Microbacteriaceae</taxon>
        <taxon>Microbacterium</taxon>
    </lineage>
</organism>
<proteinExistence type="predicted"/>
<evidence type="ECO:0000313" key="2">
    <source>
        <dbReference type="Proteomes" id="UP001165068"/>
    </source>
</evidence>
<dbReference type="Proteomes" id="UP001165068">
    <property type="component" value="Unassembled WGS sequence"/>
</dbReference>
<dbReference type="InterPro" id="IPR036913">
    <property type="entry name" value="YegP-like_sf"/>
</dbReference>